<keyword evidence="4 14" id="KW-0808">Transferase</keyword>
<evidence type="ECO:0000256" key="2">
    <source>
        <dbReference type="ARBA" id="ARBA00004323"/>
    </source>
</evidence>
<evidence type="ECO:0000256" key="14">
    <source>
        <dbReference type="RuleBase" id="RU361242"/>
    </source>
</evidence>
<keyword evidence="12" id="KW-0325">Glycoprotein</keyword>
<dbReference type="EC" id="2.4.1.-" evidence="14"/>
<evidence type="ECO:0000256" key="11">
    <source>
        <dbReference type="ARBA" id="ARBA00023157"/>
    </source>
</evidence>
<dbReference type="InterPro" id="IPR035992">
    <property type="entry name" value="Ricin_B-like_lectins"/>
</dbReference>
<comment type="cofactor">
    <cofactor evidence="1 14">
        <name>Mn(2+)</name>
        <dbReference type="ChEBI" id="CHEBI:29035"/>
    </cofactor>
</comment>
<dbReference type="CDD" id="cd02510">
    <property type="entry name" value="pp-GalNAc-T"/>
    <property type="match status" value="1"/>
</dbReference>
<keyword evidence="13 14" id="KW-0464">Manganese</keyword>
<evidence type="ECO:0000256" key="12">
    <source>
        <dbReference type="ARBA" id="ARBA00023180"/>
    </source>
</evidence>
<keyword evidence="9 14" id="KW-0333">Golgi apparatus</keyword>
<evidence type="ECO:0000256" key="5">
    <source>
        <dbReference type="ARBA" id="ARBA00022692"/>
    </source>
</evidence>
<dbReference type="InterPro" id="IPR045885">
    <property type="entry name" value="GalNAc-T"/>
</dbReference>
<feature type="domain" description="Ricin B lectin" evidence="16">
    <location>
        <begin position="452"/>
        <end position="559"/>
    </location>
</feature>
<keyword evidence="10" id="KW-0472">Membrane</keyword>
<dbReference type="PANTHER" id="PTHR11675">
    <property type="entry name" value="N-ACETYLGALACTOSAMINYLTRANSFERASE"/>
    <property type="match status" value="1"/>
</dbReference>
<dbReference type="PANTHER" id="PTHR11675:SF128">
    <property type="entry name" value="POLYPEPTIDE N-ACETYLGALACTOSAMINYLTRANSFERASE 13-RELATED"/>
    <property type="match status" value="1"/>
</dbReference>
<evidence type="ECO:0000256" key="9">
    <source>
        <dbReference type="ARBA" id="ARBA00023034"/>
    </source>
</evidence>
<reference evidence="17 18" key="1">
    <citation type="submission" date="2023-03" db="EMBL/GenBank/DDBJ databases">
        <title>High-quality genome of Scylla paramamosain provides insights in environmental adaptation.</title>
        <authorList>
            <person name="Zhang L."/>
        </authorList>
    </citation>
    <scope>NUCLEOTIDE SEQUENCE [LARGE SCALE GENOMIC DNA]</scope>
    <source>
        <strain evidence="17">LZ_2023a</strain>
        <tissue evidence="17">Muscle</tissue>
    </source>
</reference>
<dbReference type="SMART" id="SM00458">
    <property type="entry name" value="RICIN"/>
    <property type="match status" value="1"/>
</dbReference>
<dbReference type="SUPFAM" id="SSF50370">
    <property type="entry name" value="Ricin B-like lectins"/>
    <property type="match status" value="1"/>
</dbReference>
<dbReference type="Proteomes" id="UP001487740">
    <property type="component" value="Unassembled WGS sequence"/>
</dbReference>
<accession>A0AAW0TMD4</accession>
<dbReference type="Gene3D" id="2.80.10.50">
    <property type="match status" value="1"/>
</dbReference>
<dbReference type="GO" id="GO:0000139">
    <property type="term" value="C:Golgi membrane"/>
    <property type="evidence" value="ECO:0007669"/>
    <property type="project" value="UniProtKB-SubCell"/>
</dbReference>
<sequence>MRPRRALRLVALTAAATTLAAFVVLNASVHSGVRRQRKKVSSGVGGARNAFSGVDAAGYLSGGRTRDREHDPYAQHAFNVRVANSLQPDRPIPDTRHPRCRGLDFDEEELNTLSVVVTFHNEARSTLLRTLVSILNRTPQDLLEDIVLVDDASDDPSDGLLLAGLPKVRLVRNEQRQGLARSRVRGADSSKGEAIFFLDSHCEVNQGWATPLLDTLRQNPRSLVCPVIDVIDQDTFDYRASGSVLKGGFDWGLHFRWVPLTEEEAATRTDPTSVYRSPVVAGGLFLIAREWWEDLGKYDPGLEVWGAENLEMSLKAWQCGGSVEVAPCSRVGHVFRRRHPYTFPDGNANTYLRNSRRVAEVWLDEFSHFFYETRPSALQQTYGDISGRKALRERLGCQGFSWYLKNIYPDLGAPSKHDLAYGQLQQGNLCLQGAEPPKPHKKAQKRPHQGDKQAGHSGGEAASATVTVQECTSGEGAGQRWGLTQEGSVTQGERCLTVLTSGKRVLLYPCAAGPRQRWQRQGRRLQHIASGLCLDSTNAPDAQALPCRDALYSQQWDFSVELQALPTL</sequence>
<dbReference type="EMBL" id="JARAKH010000028">
    <property type="protein sequence ID" value="KAK8388591.1"/>
    <property type="molecule type" value="Genomic_DNA"/>
</dbReference>
<evidence type="ECO:0000256" key="6">
    <source>
        <dbReference type="ARBA" id="ARBA00022734"/>
    </source>
</evidence>
<evidence type="ECO:0000256" key="10">
    <source>
        <dbReference type="ARBA" id="ARBA00023136"/>
    </source>
</evidence>
<keyword evidence="7" id="KW-0735">Signal-anchor</keyword>
<evidence type="ECO:0000259" key="16">
    <source>
        <dbReference type="SMART" id="SM00458"/>
    </source>
</evidence>
<name>A0AAW0TMD4_SCYPA</name>
<dbReference type="GO" id="GO:0006493">
    <property type="term" value="P:protein O-linked glycosylation"/>
    <property type="evidence" value="ECO:0007669"/>
    <property type="project" value="TreeGrafter"/>
</dbReference>
<evidence type="ECO:0000313" key="17">
    <source>
        <dbReference type="EMBL" id="KAK8388591.1"/>
    </source>
</evidence>
<protein>
    <recommendedName>
        <fullName evidence="14">Polypeptide N-acetylgalactosaminyltransferase</fullName>
        <ecNumber evidence="14">2.4.1.-</ecNumber>
    </recommendedName>
    <alternativeName>
        <fullName evidence="14">Protein-UDP acetylgalactosaminyltransferase</fullName>
    </alternativeName>
</protein>
<dbReference type="Pfam" id="PF02709">
    <property type="entry name" value="Glyco_transf_7C"/>
    <property type="match status" value="1"/>
</dbReference>
<dbReference type="GO" id="GO:0030246">
    <property type="term" value="F:carbohydrate binding"/>
    <property type="evidence" value="ECO:0007669"/>
    <property type="project" value="UniProtKB-KW"/>
</dbReference>
<organism evidence="17 18">
    <name type="scientific">Scylla paramamosain</name>
    <name type="common">Mud crab</name>
    <dbReference type="NCBI Taxonomy" id="85552"/>
    <lineage>
        <taxon>Eukaryota</taxon>
        <taxon>Metazoa</taxon>
        <taxon>Ecdysozoa</taxon>
        <taxon>Arthropoda</taxon>
        <taxon>Crustacea</taxon>
        <taxon>Multicrustacea</taxon>
        <taxon>Malacostraca</taxon>
        <taxon>Eumalacostraca</taxon>
        <taxon>Eucarida</taxon>
        <taxon>Decapoda</taxon>
        <taxon>Pleocyemata</taxon>
        <taxon>Brachyura</taxon>
        <taxon>Eubrachyura</taxon>
        <taxon>Portunoidea</taxon>
        <taxon>Portunidae</taxon>
        <taxon>Portuninae</taxon>
        <taxon>Scylla</taxon>
    </lineage>
</organism>
<dbReference type="Gene3D" id="3.90.550.10">
    <property type="entry name" value="Spore Coat Polysaccharide Biosynthesis Protein SpsA, Chain A"/>
    <property type="match status" value="1"/>
</dbReference>
<dbReference type="FunFam" id="3.90.550.10:FF:000053">
    <property type="entry name" value="Polypeptide N-acetylgalactosaminyltransferase"/>
    <property type="match status" value="1"/>
</dbReference>
<comment type="similarity">
    <text evidence="3 14">Belongs to the glycosyltransferase 2 family. GalNAc-T subfamily.</text>
</comment>
<feature type="region of interest" description="Disordered" evidence="15">
    <location>
        <begin position="430"/>
        <end position="467"/>
    </location>
</feature>
<keyword evidence="5" id="KW-0812">Transmembrane</keyword>
<comment type="pathway">
    <text evidence="14">Protein modification; protein glycosylation.</text>
</comment>
<evidence type="ECO:0000313" key="18">
    <source>
        <dbReference type="Proteomes" id="UP001487740"/>
    </source>
</evidence>
<comment type="subcellular location">
    <subcellularLocation>
        <location evidence="2 14">Golgi apparatus membrane</location>
        <topology evidence="2 14">Single-pass type II membrane protein</topology>
    </subcellularLocation>
</comment>
<keyword evidence="14" id="KW-0328">Glycosyltransferase</keyword>
<evidence type="ECO:0000256" key="1">
    <source>
        <dbReference type="ARBA" id="ARBA00001936"/>
    </source>
</evidence>
<dbReference type="AlphaFoldDB" id="A0AAW0TMD4"/>
<keyword evidence="18" id="KW-1185">Reference proteome</keyword>
<evidence type="ECO:0000256" key="7">
    <source>
        <dbReference type="ARBA" id="ARBA00022968"/>
    </source>
</evidence>
<dbReference type="SUPFAM" id="SSF53448">
    <property type="entry name" value="Nucleotide-diphospho-sugar transferases"/>
    <property type="match status" value="1"/>
</dbReference>
<dbReference type="Pfam" id="PF00535">
    <property type="entry name" value="Glycos_transf_2"/>
    <property type="match status" value="1"/>
</dbReference>
<dbReference type="PROSITE" id="PS50231">
    <property type="entry name" value="RICIN_B_LECTIN"/>
    <property type="match status" value="1"/>
</dbReference>
<evidence type="ECO:0000256" key="4">
    <source>
        <dbReference type="ARBA" id="ARBA00022679"/>
    </source>
</evidence>
<gene>
    <name evidence="17" type="ORF">O3P69_020529</name>
</gene>
<dbReference type="Pfam" id="PF00652">
    <property type="entry name" value="Ricin_B_lectin"/>
    <property type="match status" value="1"/>
</dbReference>
<comment type="caution">
    <text evidence="17">The sequence shown here is derived from an EMBL/GenBank/DDBJ whole genome shotgun (WGS) entry which is preliminary data.</text>
</comment>
<evidence type="ECO:0000256" key="13">
    <source>
        <dbReference type="ARBA" id="ARBA00023211"/>
    </source>
</evidence>
<dbReference type="InterPro" id="IPR027791">
    <property type="entry name" value="Galactosyl_T_C"/>
</dbReference>
<dbReference type="InterPro" id="IPR000772">
    <property type="entry name" value="Ricin_B_lectin"/>
</dbReference>
<evidence type="ECO:0000256" key="3">
    <source>
        <dbReference type="ARBA" id="ARBA00005680"/>
    </source>
</evidence>
<keyword evidence="6 14" id="KW-0430">Lectin</keyword>
<keyword evidence="8" id="KW-1133">Transmembrane helix</keyword>
<evidence type="ECO:0000256" key="15">
    <source>
        <dbReference type="SAM" id="MobiDB-lite"/>
    </source>
</evidence>
<proteinExistence type="inferred from homology"/>
<evidence type="ECO:0000256" key="8">
    <source>
        <dbReference type="ARBA" id="ARBA00022989"/>
    </source>
</evidence>
<dbReference type="InterPro" id="IPR001173">
    <property type="entry name" value="Glyco_trans_2-like"/>
</dbReference>
<keyword evidence="11 14" id="KW-1015">Disulfide bond</keyword>
<dbReference type="GO" id="GO:0004653">
    <property type="term" value="F:polypeptide N-acetylgalactosaminyltransferase activity"/>
    <property type="evidence" value="ECO:0007669"/>
    <property type="project" value="TreeGrafter"/>
</dbReference>
<dbReference type="InterPro" id="IPR029044">
    <property type="entry name" value="Nucleotide-diphossugar_trans"/>
</dbReference>